<evidence type="ECO:0000259" key="3">
    <source>
        <dbReference type="SMART" id="SM00822"/>
    </source>
</evidence>
<dbReference type="Gene3D" id="3.40.50.720">
    <property type="entry name" value="NAD(P)-binding Rossmann-like Domain"/>
    <property type="match status" value="1"/>
</dbReference>
<protein>
    <submittedName>
        <fullName evidence="4">NAD(P)-dependent oxidoreductase</fullName>
    </submittedName>
</protein>
<dbReference type="SUPFAM" id="SSF51735">
    <property type="entry name" value="NAD(P)-binding Rossmann-fold domains"/>
    <property type="match status" value="1"/>
</dbReference>
<dbReference type="OrthoDB" id="7352636at2"/>
<dbReference type="InterPro" id="IPR057326">
    <property type="entry name" value="KR_dom"/>
</dbReference>
<organism evidence="4 5">
    <name type="scientific">Phreatobacter stygius</name>
    <dbReference type="NCBI Taxonomy" id="1940610"/>
    <lineage>
        <taxon>Bacteria</taxon>
        <taxon>Pseudomonadati</taxon>
        <taxon>Pseudomonadota</taxon>
        <taxon>Alphaproteobacteria</taxon>
        <taxon>Hyphomicrobiales</taxon>
        <taxon>Phreatobacteraceae</taxon>
        <taxon>Phreatobacter</taxon>
    </lineage>
</organism>
<dbReference type="Proteomes" id="UP000298781">
    <property type="component" value="Chromosome"/>
</dbReference>
<dbReference type="Pfam" id="PF01370">
    <property type="entry name" value="Epimerase"/>
    <property type="match status" value="1"/>
</dbReference>
<dbReference type="EMBL" id="CP039690">
    <property type="protein sequence ID" value="QCI65937.1"/>
    <property type="molecule type" value="Genomic_DNA"/>
</dbReference>
<evidence type="ECO:0000256" key="2">
    <source>
        <dbReference type="ARBA" id="ARBA00007637"/>
    </source>
</evidence>
<dbReference type="KEGG" id="pstg:E8M01_18010"/>
<dbReference type="SMART" id="SM00822">
    <property type="entry name" value="PKS_KR"/>
    <property type="match status" value="1"/>
</dbReference>
<comment type="similarity">
    <text evidence="2">Belongs to the NAD(P)-dependent epimerase/dehydratase family.</text>
</comment>
<reference evidence="4 5" key="1">
    <citation type="submission" date="2019-04" db="EMBL/GenBank/DDBJ databases">
        <title>Phreatobacter aquaticus sp. nov.</title>
        <authorList>
            <person name="Choi A."/>
        </authorList>
    </citation>
    <scope>NUCLEOTIDE SEQUENCE [LARGE SCALE GENOMIC DNA]</scope>
    <source>
        <strain evidence="4 5">KCTC 52518</strain>
    </source>
</reference>
<dbReference type="CDD" id="cd08946">
    <property type="entry name" value="SDR_e"/>
    <property type="match status" value="1"/>
</dbReference>
<dbReference type="InterPro" id="IPR001509">
    <property type="entry name" value="Epimerase_deHydtase"/>
</dbReference>
<evidence type="ECO:0000313" key="5">
    <source>
        <dbReference type="Proteomes" id="UP000298781"/>
    </source>
</evidence>
<comment type="pathway">
    <text evidence="1">Bacterial outer membrane biogenesis; LPS O-antigen biosynthesis.</text>
</comment>
<dbReference type="InterPro" id="IPR036291">
    <property type="entry name" value="NAD(P)-bd_dom_sf"/>
</dbReference>
<dbReference type="PANTHER" id="PTHR43000">
    <property type="entry name" value="DTDP-D-GLUCOSE 4,6-DEHYDRATASE-RELATED"/>
    <property type="match status" value="1"/>
</dbReference>
<dbReference type="AlphaFoldDB" id="A0A4D7BDC0"/>
<evidence type="ECO:0000313" key="4">
    <source>
        <dbReference type="EMBL" id="QCI65937.1"/>
    </source>
</evidence>
<keyword evidence="5" id="KW-1185">Reference proteome</keyword>
<feature type="domain" description="Ketoreductase" evidence="3">
    <location>
        <begin position="23"/>
        <end position="169"/>
    </location>
</feature>
<sequence>MPTSLAAMSGGRGHGDRNRCGAMTVMITGGTGFVGVAVADHLARMGRRAVAFATHPAPPGWLPEQAVEIIGDVTDADQVKAAMAAEKVTVVIHAAAMTAGPEQERHAPERVVAVNVAGTAAVLRAAAESGIKKVILASSGSVYPLDKNGEGRFDARIDRPAPAALYGMTKLAAEQIALRLAVVYGLCLPIVRLSAVYGPFERDSGVREILSAQAQVVALARRGEEVRLSRPGFGGWLYSRDAAAALVALIDKKFPEPPPVFDLGGQEVFSILDFCQALAARLPGWSYRIDEEDPNIRFQLPADRRPSDFIRLQAATGFKPRFDLATAIPDYLDWLDKTG</sequence>
<proteinExistence type="inferred from homology"/>
<name>A0A4D7BDC0_9HYPH</name>
<gene>
    <name evidence="4" type="ORF">E8M01_18010</name>
</gene>
<evidence type="ECO:0000256" key="1">
    <source>
        <dbReference type="ARBA" id="ARBA00005125"/>
    </source>
</evidence>
<accession>A0A4D7BDC0</accession>